<protein>
    <recommendedName>
        <fullName evidence="1">Allophanate hydrolase C-terminal domain-containing protein</fullName>
    </recommendedName>
</protein>
<feature type="domain" description="Allophanate hydrolase C-terminal" evidence="1">
    <location>
        <begin position="107"/>
        <end position="228"/>
    </location>
</feature>
<dbReference type="Gene3D" id="1.20.58.1700">
    <property type="match status" value="1"/>
</dbReference>
<evidence type="ECO:0000259" key="1">
    <source>
        <dbReference type="Pfam" id="PF21986"/>
    </source>
</evidence>
<accession>A0A3A4K132</accession>
<reference evidence="2 3" key="1">
    <citation type="submission" date="2018-09" db="EMBL/GenBank/DDBJ databases">
        <title>YIM PH21274 draft genome.</title>
        <authorList>
            <person name="Miao C."/>
        </authorList>
    </citation>
    <scope>NUCLEOTIDE SEQUENCE [LARGE SCALE GENOMIC DNA]</scope>
    <source>
        <strain evidence="2 3">YIM PH 21724</strain>
    </source>
</reference>
<dbReference type="Pfam" id="PF21986">
    <property type="entry name" value="AH_C"/>
    <property type="match status" value="1"/>
</dbReference>
<dbReference type="EMBL" id="QZFU01000014">
    <property type="protein sequence ID" value="RJO77953.1"/>
    <property type="molecule type" value="Genomic_DNA"/>
</dbReference>
<sequence length="232" mass="24001">MRAAVRTVAKSLLGGYAALLLPTTTEHPSIAGVAAEPIAVNRRMGTFTNFCNLLDMAAIAIPGAPSATGAPFGVMVVAPAFADQVAVDIAARLVGVDAPVFVCGGLDLAVFGAHLRGQPLHWQLAELGARFAGAITTTDAYRLVALATEPPKPGLVHHGSGLGAEIRGELFRVSAAGLGRFLAALPAPMALTRVELSDGRQVVGFTCTHAATQAAKDITKFGCWTDYLETLE</sequence>
<name>A0A3A4K132_9NOCA</name>
<dbReference type="Gene3D" id="3.10.490.10">
    <property type="entry name" value="Gamma-glutamyl cyclotransferase-like"/>
    <property type="match status" value="1"/>
</dbReference>
<dbReference type="OrthoDB" id="182039at2"/>
<dbReference type="SUPFAM" id="SSF75304">
    <property type="entry name" value="Amidase signature (AS) enzymes"/>
    <property type="match status" value="1"/>
</dbReference>
<evidence type="ECO:0000313" key="2">
    <source>
        <dbReference type="EMBL" id="RJO77953.1"/>
    </source>
</evidence>
<dbReference type="Proteomes" id="UP000266677">
    <property type="component" value="Unassembled WGS sequence"/>
</dbReference>
<comment type="caution">
    <text evidence="2">The sequence shown here is derived from an EMBL/GenBank/DDBJ whole genome shotgun (WGS) entry which is preliminary data.</text>
</comment>
<dbReference type="Gene3D" id="3.90.1300.10">
    <property type="entry name" value="Amidase signature (AS) domain"/>
    <property type="match status" value="1"/>
</dbReference>
<dbReference type="AlphaFoldDB" id="A0A3A4K132"/>
<evidence type="ECO:0000313" key="3">
    <source>
        <dbReference type="Proteomes" id="UP000266677"/>
    </source>
</evidence>
<organism evidence="2 3">
    <name type="scientific">Nocardia panacis</name>
    <dbReference type="NCBI Taxonomy" id="2340916"/>
    <lineage>
        <taxon>Bacteria</taxon>
        <taxon>Bacillati</taxon>
        <taxon>Actinomycetota</taxon>
        <taxon>Actinomycetes</taxon>
        <taxon>Mycobacteriales</taxon>
        <taxon>Nocardiaceae</taxon>
        <taxon>Nocardia</taxon>
    </lineage>
</organism>
<dbReference type="InterPro" id="IPR053844">
    <property type="entry name" value="AH_C"/>
</dbReference>
<proteinExistence type="predicted"/>
<dbReference type="InterPro" id="IPR036928">
    <property type="entry name" value="AS_sf"/>
</dbReference>
<gene>
    <name evidence="2" type="ORF">D5S18_06670</name>
</gene>
<keyword evidence="3" id="KW-1185">Reference proteome</keyword>